<feature type="signal peptide" evidence="2">
    <location>
        <begin position="1"/>
        <end position="41"/>
    </location>
</feature>
<protein>
    <recommendedName>
        <fullName evidence="5">ShlB/FhaC/HecB family hemolysin secretion/activation protein</fullName>
    </recommendedName>
</protein>
<comment type="caution">
    <text evidence="3">The sequence shown here is derived from an EMBL/GenBank/DDBJ whole genome shotgun (WGS) entry which is preliminary data.</text>
</comment>
<feature type="region of interest" description="Disordered" evidence="1">
    <location>
        <begin position="58"/>
        <end position="93"/>
    </location>
</feature>
<organism evidence="3 4">
    <name type="scientific">Caviibacterium pharyngocola</name>
    <dbReference type="NCBI Taxonomy" id="28159"/>
    <lineage>
        <taxon>Bacteria</taxon>
        <taxon>Pseudomonadati</taxon>
        <taxon>Pseudomonadota</taxon>
        <taxon>Gammaproteobacteria</taxon>
        <taxon>Pasteurellales</taxon>
        <taxon>Pasteurellaceae</taxon>
        <taxon>Caviibacterium</taxon>
    </lineage>
</organism>
<evidence type="ECO:0000256" key="1">
    <source>
        <dbReference type="SAM" id="MobiDB-lite"/>
    </source>
</evidence>
<keyword evidence="4" id="KW-1185">Reference proteome</keyword>
<evidence type="ECO:0000313" key="4">
    <source>
        <dbReference type="Proteomes" id="UP000230282"/>
    </source>
</evidence>
<feature type="chain" id="PRO_5014728074" description="ShlB/FhaC/HecB family hemolysin secretion/activation protein" evidence="2">
    <location>
        <begin position="42"/>
        <end position="93"/>
    </location>
</feature>
<feature type="compositionally biased region" description="Polar residues" evidence="1">
    <location>
        <begin position="82"/>
        <end position="93"/>
    </location>
</feature>
<name>A0A2M8RSK8_9PAST</name>
<reference evidence="3 4" key="1">
    <citation type="submission" date="2017-11" db="EMBL/GenBank/DDBJ databases">
        <title>Reclassification of Bisgaard taxon 5 as Caviibacterium pharyngocola gen. nov., sp. nov.</title>
        <authorList>
            <person name="Christensen H."/>
        </authorList>
    </citation>
    <scope>NUCLEOTIDE SEQUENCE [LARGE SCALE GENOMIC DNA]</scope>
    <source>
        <strain evidence="3 4">7_3</strain>
    </source>
</reference>
<evidence type="ECO:0000313" key="3">
    <source>
        <dbReference type="EMBL" id="PJG81874.1"/>
    </source>
</evidence>
<evidence type="ECO:0008006" key="5">
    <source>
        <dbReference type="Google" id="ProtNLM"/>
    </source>
</evidence>
<accession>A0A2M8RSK8</accession>
<dbReference type="EMBL" id="PHGZ01000042">
    <property type="protein sequence ID" value="PJG81874.1"/>
    <property type="molecule type" value="Genomic_DNA"/>
</dbReference>
<keyword evidence="2" id="KW-0732">Signal</keyword>
<dbReference type="Proteomes" id="UP000230282">
    <property type="component" value="Unassembled WGS sequence"/>
</dbReference>
<feature type="compositionally biased region" description="Low complexity" evidence="1">
    <location>
        <begin position="58"/>
        <end position="74"/>
    </location>
</feature>
<evidence type="ECO:0000256" key="2">
    <source>
        <dbReference type="SAM" id="SignalP"/>
    </source>
</evidence>
<feature type="non-terminal residue" evidence="3">
    <location>
        <position position="93"/>
    </location>
</feature>
<dbReference type="AlphaFoldDB" id="A0A2M8RSK8"/>
<sequence length="93" mass="10431">MPANIHLNRYFIHSSFAMINAAPNSVYVAVVCALCSSFSFAEVPPQVLSELNRFDTNQQQRQIQQQQAQQTRLQPSIDIRSESAQPPLSLPSE</sequence>
<gene>
    <name evidence="3" type="ORF">CVP04_12050</name>
</gene>
<proteinExistence type="predicted"/>